<evidence type="ECO:0000313" key="3">
    <source>
        <dbReference type="Proteomes" id="UP000234662"/>
    </source>
</evidence>
<evidence type="ECO:0000256" key="1">
    <source>
        <dbReference type="SAM" id="MobiDB-lite"/>
    </source>
</evidence>
<reference evidence="2 3" key="1">
    <citation type="submission" date="2017-12" db="EMBL/GenBank/DDBJ databases">
        <title>Phylogenetic diversity of female urinary microbiome.</title>
        <authorList>
            <person name="Thomas-White K."/>
            <person name="Wolfe A.J."/>
        </authorList>
    </citation>
    <scope>NUCLEOTIDE SEQUENCE [LARGE SCALE GENOMIC DNA]</scope>
    <source>
        <strain evidence="2 3">UMB0777</strain>
    </source>
</reference>
<feature type="compositionally biased region" description="Basic and acidic residues" evidence="1">
    <location>
        <begin position="25"/>
        <end position="49"/>
    </location>
</feature>
<evidence type="ECO:0000313" key="2">
    <source>
        <dbReference type="EMBL" id="PKZ67570.1"/>
    </source>
</evidence>
<proteinExistence type="predicted"/>
<feature type="non-terminal residue" evidence="2">
    <location>
        <position position="1"/>
    </location>
</feature>
<organism evidence="2 3">
    <name type="scientific">Gordonia terrae</name>
    <dbReference type="NCBI Taxonomy" id="2055"/>
    <lineage>
        <taxon>Bacteria</taxon>
        <taxon>Bacillati</taxon>
        <taxon>Actinomycetota</taxon>
        <taxon>Actinomycetes</taxon>
        <taxon>Mycobacteriales</taxon>
        <taxon>Gordoniaceae</taxon>
        <taxon>Gordonia</taxon>
    </lineage>
</organism>
<protein>
    <submittedName>
        <fullName evidence="2">Uncharacterized protein</fullName>
    </submittedName>
</protein>
<dbReference type="STRING" id="2055.BCM27_12985"/>
<dbReference type="AlphaFoldDB" id="A0A2I1REK6"/>
<gene>
    <name evidence="2" type="ORF">CYJ73_02630</name>
</gene>
<accession>A0A2I1REK6</accession>
<name>A0A2I1REK6_9ACTN</name>
<comment type="caution">
    <text evidence="2">The sequence shown here is derived from an EMBL/GenBank/DDBJ whole genome shotgun (WGS) entry which is preliminary data.</text>
</comment>
<sequence length="74" mass="7328">GGSGVDGAEVVSTRGVAPLRPGSTSRRDVADARGRPGSTSRRDLADARGRPGSTSSKGSISGEGSTSGKLEELS</sequence>
<feature type="region of interest" description="Disordered" evidence="1">
    <location>
        <begin position="1"/>
        <end position="74"/>
    </location>
</feature>
<dbReference type="EMBL" id="PKJC01000001">
    <property type="protein sequence ID" value="PKZ67570.1"/>
    <property type="molecule type" value="Genomic_DNA"/>
</dbReference>
<feature type="compositionally biased region" description="Polar residues" evidence="1">
    <location>
        <begin position="52"/>
        <end position="68"/>
    </location>
</feature>
<dbReference type="Proteomes" id="UP000234662">
    <property type="component" value="Unassembled WGS sequence"/>
</dbReference>